<gene>
    <name evidence="3" type="ORF">Pla100_13690</name>
</gene>
<protein>
    <submittedName>
        <fullName evidence="3">Uncharacterized protein</fullName>
    </submittedName>
</protein>
<feature type="transmembrane region" description="Helical" evidence="2">
    <location>
        <begin position="12"/>
        <end position="33"/>
    </location>
</feature>
<dbReference type="RefSeq" id="WP_197167743.1">
    <property type="nucleotide sequence ID" value="NZ_SJPM01000002.1"/>
</dbReference>
<accession>A0A5C6AU10</accession>
<dbReference type="Proteomes" id="UP000316213">
    <property type="component" value="Unassembled WGS sequence"/>
</dbReference>
<keyword evidence="2" id="KW-0472">Membrane</keyword>
<evidence type="ECO:0000256" key="1">
    <source>
        <dbReference type="SAM" id="MobiDB-lite"/>
    </source>
</evidence>
<comment type="caution">
    <text evidence="3">The sequence shown here is derived from an EMBL/GenBank/DDBJ whole genome shotgun (WGS) entry which is preliminary data.</text>
</comment>
<feature type="region of interest" description="Disordered" evidence="1">
    <location>
        <begin position="312"/>
        <end position="331"/>
    </location>
</feature>
<sequence>MSDTPRSITYRQLSVIGVTFVAGLLVGLFFLSASNSQITSLTPMALIGFVISVLLGGASIILAVVAIQLGRSSETTLAARNDDSLRLQTEIYTKTAEALQKIAASTDVTEKRIEDIISGRVGEISHDLARNIPRSRKSPDQTEEAIRQQIFRSLRSQESEAQRKRDKELEEAREEAYQAAHKKALIGFANKQHFKVMKLEHGSVNEEGENLFDGIYSRRGDKVAISTFRPSWPARDIQLFLLSALPELKKGLITKLVLLLFTDEEQPLRSSTTEALLELLPEDLRERVFVIECTYDDIEREIDALDVTNQAMQRSGGGGVSDNGESTPAAR</sequence>
<dbReference type="AlphaFoldDB" id="A0A5C6AU10"/>
<dbReference type="EMBL" id="SJPM01000002">
    <property type="protein sequence ID" value="TWU01634.1"/>
    <property type="molecule type" value="Genomic_DNA"/>
</dbReference>
<keyword evidence="2" id="KW-0812">Transmembrane</keyword>
<name>A0A5C6AU10_9BACT</name>
<organism evidence="3 4">
    <name type="scientific">Neorhodopirellula pilleata</name>
    <dbReference type="NCBI Taxonomy" id="2714738"/>
    <lineage>
        <taxon>Bacteria</taxon>
        <taxon>Pseudomonadati</taxon>
        <taxon>Planctomycetota</taxon>
        <taxon>Planctomycetia</taxon>
        <taxon>Pirellulales</taxon>
        <taxon>Pirellulaceae</taxon>
        <taxon>Neorhodopirellula</taxon>
    </lineage>
</organism>
<proteinExistence type="predicted"/>
<evidence type="ECO:0000313" key="4">
    <source>
        <dbReference type="Proteomes" id="UP000316213"/>
    </source>
</evidence>
<keyword evidence="4" id="KW-1185">Reference proteome</keyword>
<reference evidence="3 4" key="1">
    <citation type="submission" date="2019-02" db="EMBL/GenBank/DDBJ databases">
        <title>Deep-cultivation of Planctomycetes and their phenomic and genomic characterization uncovers novel biology.</title>
        <authorList>
            <person name="Wiegand S."/>
            <person name="Jogler M."/>
            <person name="Boedeker C."/>
            <person name="Pinto D."/>
            <person name="Vollmers J."/>
            <person name="Rivas-Marin E."/>
            <person name="Kohn T."/>
            <person name="Peeters S.H."/>
            <person name="Heuer A."/>
            <person name="Rast P."/>
            <person name="Oberbeckmann S."/>
            <person name="Bunk B."/>
            <person name="Jeske O."/>
            <person name="Meyerdierks A."/>
            <person name="Storesund J.E."/>
            <person name="Kallscheuer N."/>
            <person name="Luecker S."/>
            <person name="Lage O.M."/>
            <person name="Pohl T."/>
            <person name="Merkel B.J."/>
            <person name="Hornburger P."/>
            <person name="Mueller R.-W."/>
            <person name="Bruemmer F."/>
            <person name="Labrenz M."/>
            <person name="Spormann A.M."/>
            <person name="Op Den Camp H."/>
            <person name="Overmann J."/>
            <person name="Amann R."/>
            <person name="Jetten M.S.M."/>
            <person name="Mascher T."/>
            <person name="Medema M.H."/>
            <person name="Devos D.P."/>
            <person name="Kaster A.-K."/>
            <person name="Ovreas L."/>
            <person name="Rohde M."/>
            <person name="Galperin M.Y."/>
            <person name="Jogler C."/>
        </authorList>
    </citation>
    <scope>NUCLEOTIDE SEQUENCE [LARGE SCALE GENOMIC DNA]</scope>
    <source>
        <strain evidence="3 4">Pla100</strain>
    </source>
</reference>
<evidence type="ECO:0000313" key="3">
    <source>
        <dbReference type="EMBL" id="TWU01634.1"/>
    </source>
</evidence>
<keyword evidence="2" id="KW-1133">Transmembrane helix</keyword>
<evidence type="ECO:0000256" key="2">
    <source>
        <dbReference type="SAM" id="Phobius"/>
    </source>
</evidence>
<feature type="transmembrane region" description="Helical" evidence="2">
    <location>
        <begin position="45"/>
        <end position="67"/>
    </location>
</feature>